<dbReference type="HOGENOM" id="CLU_3365306_0_0_6"/>
<evidence type="ECO:0000313" key="2">
    <source>
        <dbReference type="Proteomes" id="UP000002334"/>
    </source>
</evidence>
<sequence>MCDTTSYFKSYHRPSPTGHVIQSAFKNRLFSLFLI</sequence>
<reference evidence="1 2" key="1">
    <citation type="journal article" date="2009" name="Proc. Natl. Acad. Sci. U.S.A.">
        <title>Hamiltonella defensa, genome evolution of protective bacterial endosymbiont from pathogenic ancestors.</title>
        <authorList>
            <person name="Degnan P.H."/>
            <person name="Yu Y."/>
            <person name="Sisneros N."/>
            <person name="Wing R.A."/>
            <person name="Moran N.A."/>
        </authorList>
    </citation>
    <scope>NUCLEOTIDE SEQUENCE [LARGE SCALE GENOMIC DNA]</scope>
    <source>
        <strain evidence="2">5AT</strain>
    </source>
</reference>
<dbReference type="EMBL" id="CP001277">
    <property type="protein sequence ID" value="ACQ67255.1"/>
    <property type="molecule type" value="Genomic_DNA"/>
</dbReference>
<gene>
    <name evidence="1" type="ordered locus">HDEF_0501</name>
</gene>
<evidence type="ECO:0000313" key="1">
    <source>
        <dbReference type="EMBL" id="ACQ67255.1"/>
    </source>
</evidence>
<protein>
    <submittedName>
        <fullName evidence="1">Uncharacterized protein</fullName>
    </submittedName>
</protein>
<name>C4K3W2_HAMD5</name>
<dbReference type="KEGG" id="hde:HDEF_0501"/>
<dbReference type="STRING" id="572265.HDEF_0501"/>
<accession>C4K3W2</accession>
<dbReference type="Proteomes" id="UP000002334">
    <property type="component" value="Chromosome"/>
</dbReference>
<keyword evidence="2" id="KW-1185">Reference proteome</keyword>
<dbReference type="AlphaFoldDB" id="C4K3W2"/>
<organism evidence="1 2">
    <name type="scientific">Hamiltonella defensa subsp. Acyrthosiphon pisum (strain 5AT)</name>
    <dbReference type="NCBI Taxonomy" id="572265"/>
    <lineage>
        <taxon>Bacteria</taxon>
        <taxon>Pseudomonadati</taxon>
        <taxon>Pseudomonadota</taxon>
        <taxon>Gammaproteobacteria</taxon>
        <taxon>Enterobacterales</taxon>
        <taxon>Enterobacteriaceae</taxon>
        <taxon>aphid secondary symbionts</taxon>
        <taxon>Candidatus Williamhamiltonella</taxon>
    </lineage>
</organism>
<proteinExistence type="predicted"/>